<dbReference type="InterPro" id="IPR032728">
    <property type="entry name" value="BBS1_N"/>
</dbReference>
<feature type="domain" description="Bardet-Biedl syndrome 1 N-terminal" evidence="1">
    <location>
        <begin position="111"/>
        <end position="250"/>
    </location>
</feature>
<reference evidence="3 4" key="1">
    <citation type="submission" date="2020-04" db="EMBL/GenBank/DDBJ databases">
        <title>Perkinsus chesapeaki whole genome sequence.</title>
        <authorList>
            <person name="Bogema D.R."/>
        </authorList>
    </citation>
    <scope>NUCLEOTIDE SEQUENCE [LARGE SCALE GENOMIC DNA]</scope>
    <source>
        <strain evidence="3">ATCC PRA-425</strain>
    </source>
</reference>
<dbReference type="Pfam" id="PF23304">
    <property type="entry name" value="GAE_BBS1"/>
    <property type="match status" value="1"/>
</dbReference>
<dbReference type="AlphaFoldDB" id="A0A7J6L9T8"/>
<dbReference type="GO" id="GO:1905515">
    <property type="term" value="P:non-motile cilium assembly"/>
    <property type="evidence" value="ECO:0007669"/>
    <property type="project" value="InterPro"/>
</dbReference>
<feature type="domain" description="Bardet-Biedl syndrome 1 protein GAE" evidence="2">
    <location>
        <begin position="470"/>
        <end position="558"/>
    </location>
</feature>
<dbReference type="GO" id="GO:0005930">
    <property type="term" value="C:axoneme"/>
    <property type="evidence" value="ECO:0007669"/>
    <property type="project" value="TreeGrafter"/>
</dbReference>
<dbReference type="GO" id="GO:0061512">
    <property type="term" value="P:protein localization to cilium"/>
    <property type="evidence" value="ECO:0007669"/>
    <property type="project" value="TreeGrafter"/>
</dbReference>
<dbReference type="EMBL" id="JAAPAO010000626">
    <property type="protein sequence ID" value="KAF4655964.1"/>
    <property type="molecule type" value="Genomic_DNA"/>
</dbReference>
<protein>
    <submittedName>
        <fullName evidence="3">Bardet-Biedl syndrome 1 protein</fullName>
    </submittedName>
</protein>
<dbReference type="OrthoDB" id="10259809at2759"/>
<accession>A0A7J6L9T8</accession>
<feature type="domain" description="Bardet-Biedl syndrome 1 N-terminal" evidence="1">
    <location>
        <begin position="2"/>
        <end position="75"/>
    </location>
</feature>
<dbReference type="InterPro" id="IPR028784">
    <property type="entry name" value="BBS1"/>
</dbReference>
<organism evidence="3 4">
    <name type="scientific">Perkinsus chesapeaki</name>
    <name type="common">Clam parasite</name>
    <name type="synonym">Perkinsus andrewsi</name>
    <dbReference type="NCBI Taxonomy" id="330153"/>
    <lineage>
        <taxon>Eukaryota</taxon>
        <taxon>Sar</taxon>
        <taxon>Alveolata</taxon>
        <taxon>Perkinsozoa</taxon>
        <taxon>Perkinsea</taxon>
        <taxon>Perkinsida</taxon>
        <taxon>Perkinsidae</taxon>
        <taxon>Perkinsus</taxon>
    </lineage>
</organism>
<dbReference type="GO" id="GO:0005119">
    <property type="term" value="F:smoothened binding"/>
    <property type="evidence" value="ECO:0007669"/>
    <property type="project" value="TreeGrafter"/>
</dbReference>
<name>A0A7J6L9T8_PERCH</name>
<dbReference type="Pfam" id="PF14779">
    <property type="entry name" value="BBS1"/>
    <property type="match status" value="2"/>
</dbReference>
<sequence>MQGTKVVWEQKLLVAPVAVRPFHPANTADGVPSVAVVSGPHVFIYRHLKPHMKFTLPPIEVTDDELKIWKDLRAAVSKCRQSAKYDIEESGLALVDEKKDASEKPSLPQDLDIDLYLARLHELRDSGIYLSIKTHDILAGIENPNVVESIILDFLKGDASADSASLQSLETITCLEVLKKTADRKTAASMLVAACESGTVFLVNPSVTGIALKIDLPEGVAPAFMAVSGVFELEYRIFVATRSGKIISIKNGQVMNTRICLDAMPVGLVKIDKLLYLGCMDMKLHCFHFKGKKMHTLVMPSPIVAMEDFSWEPTETLKAMVVGLRNGEIRVYNGRYLVNTLTLKGGHMIYGMCVGSFGREDATMAISTKAGSVIVKILHRDVKLNTKENSTTGPPPEQDIPLNVPKKTRLYIEQTQREREQPVEIHRAFQRDLCKLRLRTIQEYVQVLNASREGHITTVNAAGRGEQAIIKATVQGMGPHFRMAVTLTVKTQGEPLSDKMLLALANTELYRIEVPVVRLPLLVPDLVYSYYFNIKFVGEPGSGLTDAVKLLLLNRTATSSKPEAICVVHLAVSDVDLE</sequence>
<dbReference type="InterPro" id="IPR056419">
    <property type="entry name" value="GAE_BBS1"/>
</dbReference>
<evidence type="ECO:0000313" key="3">
    <source>
        <dbReference type="EMBL" id="KAF4655964.1"/>
    </source>
</evidence>
<gene>
    <name evidence="3" type="primary">BBS1</name>
    <name evidence="3" type="ORF">FOL47_009207</name>
</gene>
<dbReference type="GO" id="GO:0034464">
    <property type="term" value="C:BBSome"/>
    <property type="evidence" value="ECO:0007669"/>
    <property type="project" value="InterPro"/>
</dbReference>
<dbReference type="SUPFAM" id="SSF50978">
    <property type="entry name" value="WD40 repeat-like"/>
    <property type="match status" value="1"/>
</dbReference>
<dbReference type="GO" id="GO:0005815">
    <property type="term" value="C:microtubule organizing center"/>
    <property type="evidence" value="ECO:0007669"/>
    <property type="project" value="TreeGrafter"/>
</dbReference>
<dbReference type="InterPro" id="IPR036322">
    <property type="entry name" value="WD40_repeat_dom_sf"/>
</dbReference>
<dbReference type="GO" id="GO:0005113">
    <property type="term" value="F:patched binding"/>
    <property type="evidence" value="ECO:0007669"/>
    <property type="project" value="TreeGrafter"/>
</dbReference>
<dbReference type="Proteomes" id="UP000591131">
    <property type="component" value="Unassembled WGS sequence"/>
</dbReference>
<evidence type="ECO:0000259" key="1">
    <source>
        <dbReference type="Pfam" id="PF14779"/>
    </source>
</evidence>
<comment type="caution">
    <text evidence="3">The sequence shown here is derived from an EMBL/GenBank/DDBJ whole genome shotgun (WGS) entry which is preliminary data.</text>
</comment>
<dbReference type="PANTHER" id="PTHR20870:SF0">
    <property type="entry name" value="BARDET-BIEDL SYNDROME 1 PROTEIN"/>
    <property type="match status" value="1"/>
</dbReference>
<evidence type="ECO:0000259" key="2">
    <source>
        <dbReference type="Pfam" id="PF23304"/>
    </source>
</evidence>
<evidence type="ECO:0000313" key="4">
    <source>
        <dbReference type="Proteomes" id="UP000591131"/>
    </source>
</evidence>
<proteinExistence type="predicted"/>
<keyword evidence="4" id="KW-1185">Reference proteome</keyword>
<dbReference type="PANTHER" id="PTHR20870">
    <property type="entry name" value="BARDET-BIEDL SYNDROME 1 PROTEIN"/>
    <property type="match status" value="1"/>
</dbReference>